<evidence type="ECO:0000256" key="4">
    <source>
        <dbReference type="ARBA" id="ARBA00022842"/>
    </source>
</evidence>
<evidence type="ECO:0000256" key="6">
    <source>
        <dbReference type="ARBA" id="ARBA00047334"/>
    </source>
</evidence>
<feature type="binding site" evidence="9">
    <location>
        <begin position="192"/>
        <end position="193"/>
    </location>
    <ligand>
        <name>2-[(2R,5Z)-2-carboxy-4-methylthiazol-5(2H)-ylidene]ethyl phosphate</name>
        <dbReference type="ChEBI" id="CHEBI:62899"/>
    </ligand>
</feature>
<comment type="catalytic activity">
    <reaction evidence="8 9 10">
        <text>2-[(2R,5Z)-2-carboxy-4-methylthiazol-5(2H)-ylidene]ethyl phosphate + 4-amino-2-methyl-5-(diphosphooxymethyl)pyrimidine + 2 H(+) = thiamine phosphate + CO2 + diphosphate</text>
        <dbReference type="Rhea" id="RHEA:47844"/>
        <dbReference type="ChEBI" id="CHEBI:15378"/>
        <dbReference type="ChEBI" id="CHEBI:16526"/>
        <dbReference type="ChEBI" id="CHEBI:33019"/>
        <dbReference type="ChEBI" id="CHEBI:37575"/>
        <dbReference type="ChEBI" id="CHEBI:57841"/>
        <dbReference type="ChEBI" id="CHEBI:62899"/>
        <dbReference type="EC" id="2.5.1.3"/>
    </reaction>
</comment>
<evidence type="ECO:0000313" key="13">
    <source>
        <dbReference type="EMBL" id="MFD2215427.1"/>
    </source>
</evidence>
<dbReference type="InterPro" id="IPR036206">
    <property type="entry name" value="ThiamineP_synth_sf"/>
</dbReference>
<name>A0ABW5BZY5_9BACI</name>
<dbReference type="InterPro" id="IPR013785">
    <property type="entry name" value="Aldolase_TIM"/>
</dbReference>
<dbReference type="CDD" id="cd00564">
    <property type="entry name" value="TMP_TenI"/>
    <property type="match status" value="1"/>
</dbReference>
<dbReference type="RefSeq" id="WP_247340061.1">
    <property type="nucleotide sequence ID" value="NZ_CP095550.1"/>
</dbReference>
<dbReference type="InterPro" id="IPR034291">
    <property type="entry name" value="TMP_synthase"/>
</dbReference>
<dbReference type="PANTHER" id="PTHR20857">
    <property type="entry name" value="THIAMINE-PHOSPHATE PYROPHOSPHORYLASE"/>
    <property type="match status" value="1"/>
</dbReference>
<keyword evidence="2 9" id="KW-0808">Transferase</keyword>
<keyword evidence="3 9" id="KW-0479">Metal-binding</keyword>
<reference evidence="14" key="1">
    <citation type="journal article" date="2019" name="Int. J. Syst. Evol. Microbiol.">
        <title>The Global Catalogue of Microorganisms (GCM) 10K type strain sequencing project: providing services to taxonomists for standard genome sequencing and annotation.</title>
        <authorList>
            <consortium name="The Broad Institute Genomics Platform"/>
            <consortium name="The Broad Institute Genome Sequencing Center for Infectious Disease"/>
            <person name="Wu L."/>
            <person name="Ma J."/>
        </authorList>
    </citation>
    <scope>NUCLEOTIDE SEQUENCE [LARGE SCALE GENOMIC DNA]</scope>
    <source>
        <strain evidence="14">CGMCC 1.15474</strain>
    </source>
</reference>
<feature type="binding site" evidence="9">
    <location>
        <position position="142"/>
    </location>
    <ligand>
        <name>4-amino-2-methyl-5-(diphosphooxymethyl)pyrimidine</name>
        <dbReference type="ChEBI" id="CHEBI:57841"/>
    </ligand>
</feature>
<protein>
    <recommendedName>
        <fullName evidence="9">Thiamine-phosphate synthase</fullName>
        <shortName evidence="9">TP synthase</shortName>
        <shortName evidence="9">TPS</shortName>
        <ecNumber evidence="9">2.5.1.3</ecNumber>
    </recommendedName>
    <alternativeName>
        <fullName evidence="9">Thiamine-phosphate pyrophosphorylase</fullName>
        <shortName evidence="9">TMP pyrophosphorylase</shortName>
        <shortName evidence="9">TMP-PPase</shortName>
    </alternativeName>
</protein>
<dbReference type="EC" id="2.5.1.3" evidence="9"/>
<dbReference type="GO" id="GO:0004789">
    <property type="term" value="F:thiamine-phosphate diphosphorylase activity"/>
    <property type="evidence" value="ECO:0007669"/>
    <property type="project" value="UniProtKB-EC"/>
</dbReference>
<dbReference type="Proteomes" id="UP001597318">
    <property type="component" value="Unassembled WGS sequence"/>
</dbReference>
<comment type="function">
    <text evidence="9">Condenses 4-methyl-5-(beta-hydroxyethyl)thiazole monophosphate (THZ-P) and 2-methyl-4-amino-5-hydroxymethyl pyrimidine pyrophosphate (HMP-PP) to form thiamine monophosphate (TMP).</text>
</comment>
<comment type="cofactor">
    <cofactor evidence="9">
        <name>Mg(2+)</name>
        <dbReference type="ChEBI" id="CHEBI:18420"/>
    </cofactor>
    <text evidence="9">Binds 1 Mg(2+) ion per subunit.</text>
</comment>
<comment type="catalytic activity">
    <reaction evidence="6 9 10">
        <text>4-methyl-5-(2-phosphooxyethyl)-thiazole + 4-amino-2-methyl-5-(diphosphooxymethyl)pyrimidine + H(+) = thiamine phosphate + diphosphate</text>
        <dbReference type="Rhea" id="RHEA:22328"/>
        <dbReference type="ChEBI" id="CHEBI:15378"/>
        <dbReference type="ChEBI" id="CHEBI:33019"/>
        <dbReference type="ChEBI" id="CHEBI:37575"/>
        <dbReference type="ChEBI" id="CHEBI:57841"/>
        <dbReference type="ChEBI" id="CHEBI:58296"/>
        <dbReference type="EC" id="2.5.1.3"/>
    </reaction>
</comment>
<sequence>MNVSQALKVYFVMGSVNCLNFDPEKTLSEAIKGGITMFQYREKGEGALVGEEQVYLGKKLKMLCEKNRIPFIVNDDIDLALELNADGIHIGQDDSDPFYTRKRIGATKWIGISTHSVQEAKKAVADGADYIGVGPMFSTKTKKDAHDVVGPFLITQIREAGFIHLPIVGIGGITVENASEVYHLGANGVAIISAVSQAKSPKDATQAFCSIQ</sequence>
<evidence type="ECO:0000256" key="3">
    <source>
        <dbReference type="ARBA" id="ARBA00022723"/>
    </source>
</evidence>
<dbReference type="HAMAP" id="MF_00097">
    <property type="entry name" value="TMP_synthase"/>
    <property type="match status" value="1"/>
</dbReference>
<dbReference type="NCBIfam" id="TIGR00693">
    <property type="entry name" value="thiE"/>
    <property type="match status" value="1"/>
</dbReference>
<evidence type="ECO:0000259" key="12">
    <source>
        <dbReference type="Pfam" id="PF02581"/>
    </source>
</evidence>
<feature type="binding site" evidence="9">
    <location>
        <position position="74"/>
    </location>
    <ligand>
        <name>4-amino-2-methyl-5-(diphosphooxymethyl)pyrimidine</name>
        <dbReference type="ChEBI" id="CHEBI:57841"/>
    </ligand>
</feature>
<evidence type="ECO:0000256" key="8">
    <source>
        <dbReference type="ARBA" id="ARBA00047883"/>
    </source>
</evidence>
<feature type="domain" description="Thiamine phosphate synthase/TenI" evidence="12">
    <location>
        <begin position="9"/>
        <end position="195"/>
    </location>
</feature>
<organism evidence="13 14">
    <name type="scientific">Metabacillus endolithicus</name>
    <dbReference type="NCBI Taxonomy" id="1535204"/>
    <lineage>
        <taxon>Bacteria</taxon>
        <taxon>Bacillati</taxon>
        <taxon>Bacillota</taxon>
        <taxon>Bacilli</taxon>
        <taxon>Bacillales</taxon>
        <taxon>Bacillaceae</taxon>
        <taxon>Metabacillus</taxon>
    </lineage>
</organism>
<proteinExistence type="inferred from homology"/>
<comment type="caution">
    <text evidence="13">The sequence shown here is derived from an EMBL/GenBank/DDBJ whole genome shotgun (WGS) entry which is preliminary data.</text>
</comment>
<evidence type="ECO:0000256" key="10">
    <source>
        <dbReference type="RuleBase" id="RU003826"/>
    </source>
</evidence>
<evidence type="ECO:0000256" key="2">
    <source>
        <dbReference type="ARBA" id="ARBA00022679"/>
    </source>
</evidence>
<keyword evidence="5 9" id="KW-0784">Thiamine biosynthesis</keyword>
<feature type="binding site" evidence="9">
    <location>
        <position position="75"/>
    </location>
    <ligand>
        <name>Mg(2+)</name>
        <dbReference type="ChEBI" id="CHEBI:18420"/>
    </ligand>
</feature>
<evidence type="ECO:0000313" key="14">
    <source>
        <dbReference type="Proteomes" id="UP001597318"/>
    </source>
</evidence>
<comment type="catalytic activity">
    <reaction evidence="7 9 10">
        <text>2-(2-carboxy-4-methylthiazol-5-yl)ethyl phosphate + 4-amino-2-methyl-5-(diphosphooxymethyl)pyrimidine + 2 H(+) = thiamine phosphate + CO2 + diphosphate</text>
        <dbReference type="Rhea" id="RHEA:47848"/>
        <dbReference type="ChEBI" id="CHEBI:15378"/>
        <dbReference type="ChEBI" id="CHEBI:16526"/>
        <dbReference type="ChEBI" id="CHEBI:33019"/>
        <dbReference type="ChEBI" id="CHEBI:37575"/>
        <dbReference type="ChEBI" id="CHEBI:57841"/>
        <dbReference type="ChEBI" id="CHEBI:62890"/>
        <dbReference type="EC" id="2.5.1.3"/>
    </reaction>
</comment>
<feature type="binding site" evidence="9">
    <location>
        <begin position="139"/>
        <end position="141"/>
    </location>
    <ligand>
        <name>2-[(2R,5Z)-2-carboxy-4-methylthiazol-5(2H)-ylidene]ethyl phosphate</name>
        <dbReference type="ChEBI" id="CHEBI:62899"/>
    </ligand>
</feature>
<feature type="binding site" evidence="9">
    <location>
        <position position="113"/>
    </location>
    <ligand>
        <name>4-amino-2-methyl-5-(diphosphooxymethyl)pyrimidine</name>
        <dbReference type="ChEBI" id="CHEBI:57841"/>
    </ligand>
</feature>
<comment type="similarity">
    <text evidence="9 10">Belongs to the thiamine-phosphate synthase family.</text>
</comment>
<dbReference type="PANTHER" id="PTHR20857:SF15">
    <property type="entry name" value="THIAMINE-PHOSPHATE SYNTHASE"/>
    <property type="match status" value="1"/>
</dbReference>
<dbReference type="Gene3D" id="3.20.20.70">
    <property type="entry name" value="Aldolase class I"/>
    <property type="match status" value="1"/>
</dbReference>
<evidence type="ECO:0000256" key="9">
    <source>
        <dbReference type="HAMAP-Rule" id="MF_00097"/>
    </source>
</evidence>
<dbReference type="EMBL" id="JBHUIK010000004">
    <property type="protein sequence ID" value="MFD2215427.1"/>
    <property type="molecule type" value="Genomic_DNA"/>
</dbReference>
<evidence type="ECO:0000256" key="1">
    <source>
        <dbReference type="ARBA" id="ARBA00005165"/>
    </source>
</evidence>
<feature type="binding site" evidence="9">
    <location>
        <position position="94"/>
    </location>
    <ligand>
        <name>Mg(2+)</name>
        <dbReference type="ChEBI" id="CHEBI:18420"/>
    </ligand>
</feature>
<gene>
    <name evidence="9 13" type="primary">thiE</name>
    <name evidence="13" type="ORF">ACFSKK_17190</name>
</gene>
<evidence type="ECO:0000256" key="11">
    <source>
        <dbReference type="RuleBase" id="RU004253"/>
    </source>
</evidence>
<dbReference type="InterPro" id="IPR022998">
    <property type="entry name" value="ThiamineP_synth_TenI"/>
</dbReference>
<keyword evidence="14" id="KW-1185">Reference proteome</keyword>
<comment type="pathway">
    <text evidence="1 9 11">Cofactor biosynthesis; thiamine diphosphate biosynthesis; thiamine phosphate from 4-amino-2-methyl-5-diphosphomethylpyrimidine and 4-methyl-5-(2-phosphoethyl)-thiazole: step 1/1.</text>
</comment>
<evidence type="ECO:0000256" key="5">
    <source>
        <dbReference type="ARBA" id="ARBA00022977"/>
    </source>
</evidence>
<accession>A0ABW5BZY5</accession>
<feature type="binding site" evidence="9">
    <location>
        <position position="172"/>
    </location>
    <ligand>
        <name>2-[(2R,5Z)-2-carboxy-4-methylthiazol-5(2H)-ylidene]ethyl phosphate</name>
        <dbReference type="ChEBI" id="CHEBI:62899"/>
    </ligand>
</feature>
<dbReference type="Pfam" id="PF02581">
    <property type="entry name" value="TMP-TENI"/>
    <property type="match status" value="1"/>
</dbReference>
<keyword evidence="4 9" id="KW-0460">Magnesium</keyword>
<evidence type="ECO:0000256" key="7">
    <source>
        <dbReference type="ARBA" id="ARBA00047851"/>
    </source>
</evidence>
<dbReference type="SUPFAM" id="SSF51391">
    <property type="entry name" value="Thiamin phosphate synthase"/>
    <property type="match status" value="1"/>
</dbReference>
<feature type="binding site" evidence="9">
    <location>
        <begin position="39"/>
        <end position="43"/>
    </location>
    <ligand>
        <name>4-amino-2-methyl-5-(diphosphooxymethyl)pyrimidine</name>
        <dbReference type="ChEBI" id="CHEBI:57841"/>
    </ligand>
</feature>